<protein>
    <recommendedName>
        <fullName evidence="2">Fibronectin type-III domain-containing protein</fullName>
    </recommendedName>
</protein>
<name>A0A0F9BMB3_9ZZZZ</name>
<evidence type="ECO:0000313" key="1">
    <source>
        <dbReference type="EMBL" id="KKK91764.1"/>
    </source>
</evidence>
<evidence type="ECO:0008006" key="2">
    <source>
        <dbReference type="Google" id="ProtNLM"/>
    </source>
</evidence>
<reference evidence="1" key="1">
    <citation type="journal article" date="2015" name="Nature">
        <title>Complex archaea that bridge the gap between prokaryotes and eukaryotes.</title>
        <authorList>
            <person name="Spang A."/>
            <person name="Saw J.H."/>
            <person name="Jorgensen S.L."/>
            <person name="Zaremba-Niedzwiedzka K."/>
            <person name="Martijn J."/>
            <person name="Lind A.E."/>
            <person name="van Eijk R."/>
            <person name="Schleper C."/>
            <person name="Guy L."/>
            <person name="Ettema T.J."/>
        </authorList>
    </citation>
    <scope>NUCLEOTIDE SEQUENCE</scope>
</reference>
<sequence length="200" mass="21315">MASARLNGTLTDDGGLVCDVRFEWGITPAMGFFTAWQTPFTTGDTFSVIIITPGGLETIYFRAIARNAIGTTLGTTLTFRTPGQPPDVITLPASEIGETSARMNGNIVNDRGSGCFTWFQYGGTTVYGSETVKVPGAVTGSDFDDIAWPLSGGHTFHYRAVARNRFGISYGNNVSFSTLSGRGSKSNITGDLAYLLLKQG</sequence>
<accession>A0A0F9BMB3</accession>
<gene>
    <name evidence="1" type="ORF">LCGC14_2709670</name>
</gene>
<dbReference type="EMBL" id="LAZR01048508">
    <property type="protein sequence ID" value="KKK91764.1"/>
    <property type="molecule type" value="Genomic_DNA"/>
</dbReference>
<comment type="caution">
    <text evidence="1">The sequence shown here is derived from an EMBL/GenBank/DDBJ whole genome shotgun (WGS) entry which is preliminary data.</text>
</comment>
<proteinExistence type="predicted"/>
<organism evidence="1">
    <name type="scientific">marine sediment metagenome</name>
    <dbReference type="NCBI Taxonomy" id="412755"/>
    <lineage>
        <taxon>unclassified sequences</taxon>
        <taxon>metagenomes</taxon>
        <taxon>ecological metagenomes</taxon>
    </lineage>
</organism>
<dbReference type="AlphaFoldDB" id="A0A0F9BMB3"/>